<reference evidence="1 2" key="2">
    <citation type="journal article" date="2022" name="Mol. Ecol. Resour.">
        <title>The genomes of chicory, endive, great burdock and yacon provide insights into Asteraceae paleo-polyploidization history and plant inulin production.</title>
        <authorList>
            <person name="Fan W."/>
            <person name="Wang S."/>
            <person name="Wang H."/>
            <person name="Wang A."/>
            <person name="Jiang F."/>
            <person name="Liu H."/>
            <person name="Zhao H."/>
            <person name="Xu D."/>
            <person name="Zhang Y."/>
        </authorList>
    </citation>
    <scope>NUCLEOTIDE SEQUENCE [LARGE SCALE GENOMIC DNA]</scope>
    <source>
        <strain evidence="2">cv. Yunnan</strain>
        <tissue evidence="1">Leaves</tissue>
    </source>
</reference>
<gene>
    <name evidence="1" type="ORF">L1987_48209</name>
</gene>
<evidence type="ECO:0000313" key="2">
    <source>
        <dbReference type="Proteomes" id="UP001056120"/>
    </source>
</evidence>
<keyword evidence="2" id="KW-1185">Reference proteome</keyword>
<evidence type="ECO:0000313" key="1">
    <source>
        <dbReference type="EMBL" id="KAI3773679.1"/>
    </source>
</evidence>
<name>A0ACB9FQP9_9ASTR</name>
<proteinExistence type="predicted"/>
<dbReference type="EMBL" id="CM042033">
    <property type="protein sequence ID" value="KAI3773679.1"/>
    <property type="molecule type" value="Genomic_DNA"/>
</dbReference>
<organism evidence="1 2">
    <name type="scientific">Smallanthus sonchifolius</name>
    <dbReference type="NCBI Taxonomy" id="185202"/>
    <lineage>
        <taxon>Eukaryota</taxon>
        <taxon>Viridiplantae</taxon>
        <taxon>Streptophyta</taxon>
        <taxon>Embryophyta</taxon>
        <taxon>Tracheophyta</taxon>
        <taxon>Spermatophyta</taxon>
        <taxon>Magnoliopsida</taxon>
        <taxon>eudicotyledons</taxon>
        <taxon>Gunneridae</taxon>
        <taxon>Pentapetalae</taxon>
        <taxon>asterids</taxon>
        <taxon>campanulids</taxon>
        <taxon>Asterales</taxon>
        <taxon>Asteraceae</taxon>
        <taxon>Asteroideae</taxon>
        <taxon>Heliantheae alliance</taxon>
        <taxon>Millerieae</taxon>
        <taxon>Smallanthus</taxon>
    </lineage>
</organism>
<dbReference type="Proteomes" id="UP001056120">
    <property type="component" value="Linkage Group LG16"/>
</dbReference>
<sequence>MGESYVGHYVPQLAQLILQNNKITNQAGINLKGIAAGTITEACDDHEGQAKAARSNIFFYDIYAPLCSSSSNSTPSISESDPCTENYIITYLNTPAVQQSLHAKPVQWESCNLAYDSGSNVQRHKCMDLHVADFMHVGGYVVGYQNLTFVTISGAGHFVPSYQPAHGLAFFSSFLEGKLL</sequence>
<comment type="caution">
    <text evidence="1">The sequence shown here is derived from an EMBL/GenBank/DDBJ whole genome shotgun (WGS) entry which is preliminary data.</text>
</comment>
<accession>A0ACB9FQP9</accession>
<reference evidence="2" key="1">
    <citation type="journal article" date="2022" name="Mol. Ecol. Resour.">
        <title>The genomes of chicory, endive, great burdock and yacon provide insights into Asteraceae palaeo-polyploidization history and plant inulin production.</title>
        <authorList>
            <person name="Fan W."/>
            <person name="Wang S."/>
            <person name="Wang H."/>
            <person name="Wang A."/>
            <person name="Jiang F."/>
            <person name="Liu H."/>
            <person name="Zhao H."/>
            <person name="Xu D."/>
            <person name="Zhang Y."/>
        </authorList>
    </citation>
    <scope>NUCLEOTIDE SEQUENCE [LARGE SCALE GENOMIC DNA]</scope>
    <source>
        <strain evidence="2">cv. Yunnan</strain>
    </source>
</reference>
<protein>
    <submittedName>
        <fullName evidence="1">Uncharacterized protein</fullName>
    </submittedName>
</protein>